<proteinExistence type="inferred from homology"/>
<dbReference type="PANTHER" id="PTHR10655">
    <property type="entry name" value="LYSOPHOSPHOLIPASE-RELATED"/>
    <property type="match status" value="1"/>
</dbReference>
<keyword evidence="5" id="KW-1185">Reference proteome</keyword>
<dbReference type="Pfam" id="PF02230">
    <property type="entry name" value="Abhydrolase_2"/>
    <property type="match status" value="1"/>
</dbReference>
<keyword evidence="2 4" id="KW-0378">Hydrolase</keyword>
<dbReference type="InterPro" id="IPR029058">
    <property type="entry name" value="AB_hydrolase_fold"/>
</dbReference>
<dbReference type="InterPro" id="IPR003140">
    <property type="entry name" value="PLipase/COase/thioEstase"/>
</dbReference>
<evidence type="ECO:0000259" key="3">
    <source>
        <dbReference type="Pfam" id="PF02230"/>
    </source>
</evidence>
<dbReference type="EMBL" id="JAQQDR010000005">
    <property type="protein sequence ID" value="MFM0239774.1"/>
    <property type="molecule type" value="Genomic_DNA"/>
</dbReference>
<gene>
    <name evidence="4" type="ORF">PQR03_16720</name>
</gene>
<sequence>MSQNSHLQTPPIWRGAIADGAGIAGILVHGRTLTPDFMFEQAERLRMEHIAWCALAAHGNSWYPGKFMDPVEENQPMLDHALACVDHAIRQALAKGYTHDRIALVGFSQGACLLSEYMFRNPARWRALIAWTGGLIGPAGMQWPVRADQLKGVPVLLSNGDADPWVPLSRSRETADVFRAMGALVSERVYPARDHGIIDDEIGQARVLLGG</sequence>
<dbReference type="Proteomes" id="UP001629274">
    <property type="component" value="Unassembled WGS sequence"/>
</dbReference>
<evidence type="ECO:0000313" key="4">
    <source>
        <dbReference type="EMBL" id="MFM0239774.1"/>
    </source>
</evidence>
<comment type="caution">
    <text evidence="4">The sequence shown here is derived from an EMBL/GenBank/DDBJ whole genome shotgun (WGS) entry which is preliminary data.</text>
</comment>
<dbReference type="SUPFAM" id="SSF53474">
    <property type="entry name" value="alpha/beta-Hydrolases"/>
    <property type="match status" value="1"/>
</dbReference>
<dbReference type="GO" id="GO:0016787">
    <property type="term" value="F:hydrolase activity"/>
    <property type="evidence" value="ECO:0007669"/>
    <property type="project" value="UniProtKB-KW"/>
</dbReference>
<dbReference type="InterPro" id="IPR050565">
    <property type="entry name" value="LYPA1-2/EST-like"/>
</dbReference>
<reference evidence="4 5" key="1">
    <citation type="journal article" date="2024" name="Chem. Sci.">
        <title>Discovery of megapolipeptins by genome mining of a Burkholderiales bacteria collection.</title>
        <authorList>
            <person name="Paulo B.S."/>
            <person name="Recchia M.J.J."/>
            <person name="Lee S."/>
            <person name="Fergusson C.H."/>
            <person name="Romanowski S.B."/>
            <person name="Hernandez A."/>
            <person name="Krull N."/>
            <person name="Liu D.Y."/>
            <person name="Cavanagh H."/>
            <person name="Bos A."/>
            <person name="Gray C.A."/>
            <person name="Murphy B.T."/>
            <person name="Linington R.G."/>
            <person name="Eustaquio A.S."/>
        </authorList>
    </citation>
    <scope>NUCLEOTIDE SEQUENCE [LARGE SCALE GENOMIC DNA]</scope>
    <source>
        <strain evidence="4 5">RL17-351-BIE-A</strain>
    </source>
</reference>
<organism evidence="4 5">
    <name type="scientific">Paraburkholderia phytofirmans</name>
    <dbReference type="NCBI Taxonomy" id="261302"/>
    <lineage>
        <taxon>Bacteria</taxon>
        <taxon>Pseudomonadati</taxon>
        <taxon>Pseudomonadota</taxon>
        <taxon>Betaproteobacteria</taxon>
        <taxon>Burkholderiales</taxon>
        <taxon>Burkholderiaceae</taxon>
        <taxon>Paraburkholderia</taxon>
    </lineage>
</organism>
<protein>
    <submittedName>
        <fullName evidence="4">Dienelactone hydrolase family protein</fullName>
    </submittedName>
</protein>
<accession>A0ABW9BGP9</accession>
<evidence type="ECO:0000256" key="2">
    <source>
        <dbReference type="ARBA" id="ARBA00022801"/>
    </source>
</evidence>
<feature type="domain" description="Phospholipase/carboxylesterase/thioesterase" evidence="3">
    <location>
        <begin position="61"/>
        <end position="205"/>
    </location>
</feature>
<dbReference type="PANTHER" id="PTHR10655:SF17">
    <property type="entry name" value="LYSOPHOSPHOLIPASE-LIKE PROTEIN 1"/>
    <property type="match status" value="1"/>
</dbReference>
<dbReference type="Gene3D" id="3.40.50.1820">
    <property type="entry name" value="alpha/beta hydrolase"/>
    <property type="match status" value="1"/>
</dbReference>
<evidence type="ECO:0000256" key="1">
    <source>
        <dbReference type="ARBA" id="ARBA00006499"/>
    </source>
</evidence>
<name>A0ABW9BGP9_9BURK</name>
<evidence type="ECO:0000313" key="5">
    <source>
        <dbReference type="Proteomes" id="UP001629274"/>
    </source>
</evidence>
<comment type="similarity">
    <text evidence="1">Belongs to the AB hydrolase superfamily. AB hydrolase 2 family.</text>
</comment>
<dbReference type="RefSeq" id="WP_408263453.1">
    <property type="nucleotide sequence ID" value="NZ_JAQQCK010000012.1"/>
</dbReference>